<dbReference type="AlphaFoldDB" id="A0A8J7PSB7"/>
<dbReference type="GO" id="GO:0003735">
    <property type="term" value="F:structural constituent of ribosome"/>
    <property type="evidence" value="ECO:0007669"/>
    <property type="project" value="InterPro"/>
</dbReference>
<dbReference type="Gene3D" id="3.30.70.1730">
    <property type="match status" value="1"/>
</dbReference>
<evidence type="ECO:0000256" key="4">
    <source>
        <dbReference type="ARBA" id="ARBA00023274"/>
    </source>
</evidence>
<dbReference type="InterPro" id="IPR047865">
    <property type="entry name" value="Ribosomal_uL10_bac_type"/>
</dbReference>
<evidence type="ECO:0000313" key="7">
    <source>
        <dbReference type="EMBL" id="MBN9413697.1"/>
    </source>
</evidence>
<dbReference type="PANTHER" id="PTHR11560">
    <property type="entry name" value="39S RIBOSOMAL PROTEIN L10, MITOCHONDRIAL"/>
    <property type="match status" value="1"/>
</dbReference>
<comment type="subunit">
    <text evidence="6">Part of the ribosomal stalk of the 50S ribosomal subunit. The N-terminus interacts with L11 and the large rRNA to form the base of the stalk. The C-terminus forms an elongated spine to which L12 dimers bind in a sequential fashion forming a multimeric L10(L12)X complex.</text>
</comment>
<dbReference type="PROSITE" id="PS01109">
    <property type="entry name" value="RIBOSOMAL_L10"/>
    <property type="match status" value="1"/>
</dbReference>
<reference evidence="7" key="1">
    <citation type="submission" date="2021-02" db="EMBL/GenBank/DDBJ databases">
        <title>Thiocyanate and organic carbon inputs drive convergent selection for specific autotrophic Afipia and Thiobacillus strains within complex microbiomes.</title>
        <authorList>
            <person name="Huddy R.J."/>
            <person name="Sachdeva R."/>
            <person name="Kadzinga F."/>
            <person name="Kantor R.S."/>
            <person name="Harrison S.T.L."/>
            <person name="Banfield J.F."/>
        </authorList>
    </citation>
    <scope>NUCLEOTIDE SEQUENCE</scope>
    <source>
        <strain evidence="7">SCN18_10_11_15_R4_P_38_20</strain>
    </source>
</reference>
<keyword evidence="4 6" id="KW-0687">Ribonucleoprotein</keyword>
<comment type="function">
    <text evidence="1 6">Forms part of the ribosomal stalk, playing a central role in the interaction of the ribosome with GTP-bound translation factors.</text>
</comment>
<dbReference type="HAMAP" id="MF_00362">
    <property type="entry name" value="Ribosomal_uL10"/>
    <property type="match status" value="1"/>
</dbReference>
<comment type="similarity">
    <text evidence="2 6">Belongs to the universal ribosomal protein uL10 family.</text>
</comment>
<dbReference type="SUPFAM" id="SSF160369">
    <property type="entry name" value="Ribosomal protein L10-like"/>
    <property type="match status" value="1"/>
</dbReference>
<dbReference type="InterPro" id="IPR001790">
    <property type="entry name" value="Ribosomal_uL10"/>
</dbReference>
<keyword evidence="6" id="KW-0699">rRNA-binding</keyword>
<evidence type="ECO:0000256" key="6">
    <source>
        <dbReference type="HAMAP-Rule" id="MF_00362"/>
    </source>
</evidence>
<evidence type="ECO:0000256" key="1">
    <source>
        <dbReference type="ARBA" id="ARBA00002633"/>
    </source>
</evidence>
<protein>
    <recommendedName>
        <fullName evidence="5 6">Large ribosomal subunit protein uL10</fullName>
    </recommendedName>
</protein>
<dbReference type="InterPro" id="IPR022973">
    <property type="entry name" value="Ribosomal_uL10_bac"/>
</dbReference>
<accession>A0A8J7PSB7</accession>
<dbReference type="Gene3D" id="6.10.250.290">
    <property type="match status" value="1"/>
</dbReference>
<dbReference type="GO" id="GO:0006412">
    <property type="term" value="P:translation"/>
    <property type="evidence" value="ECO:0007669"/>
    <property type="project" value="UniProtKB-UniRule"/>
</dbReference>
<dbReference type="Pfam" id="PF00466">
    <property type="entry name" value="Ribosomal_L10"/>
    <property type="match status" value="1"/>
</dbReference>
<dbReference type="Proteomes" id="UP000664414">
    <property type="component" value="Unassembled WGS sequence"/>
</dbReference>
<proteinExistence type="inferred from homology"/>
<gene>
    <name evidence="6 7" type="primary">rplJ</name>
    <name evidence="7" type="ORF">J0H12_07260</name>
</gene>
<evidence type="ECO:0000256" key="5">
    <source>
        <dbReference type="ARBA" id="ARBA00035202"/>
    </source>
</evidence>
<dbReference type="GO" id="GO:0015934">
    <property type="term" value="C:large ribosomal subunit"/>
    <property type="evidence" value="ECO:0007669"/>
    <property type="project" value="InterPro"/>
</dbReference>
<keyword evidence="6" id="KW-0694">RNA-binding</keyword>
<evidence type="ECO:0000313" key="8">
    <source>
        <dbReference type="Proteomes" id="UP000664414"/>
    </source>
</evidence>
<dbReference type="CDD" id="cd05797">
    <property type="entry name" value="Ribosomal_L10"/>
    <property type="match status" value="1"/>
</dbReference>
<dbReference type="InterPro" id="IPR043141">
    <property type="entry name" value="Ribosomal_uL10-like_sf"/>
</dbReference>
<dbReference type="GO" id="GO:0070180">
    <property type="term" value="F:large ribosomal subunit rRNA binding"/>
    <property type="evidence" value="ECO:0007669"/>
    <property type="project" value="UniProtKB-UniRule"/>
</dbReference>
<organism evidence="7 8">
    <name type="scientific">Candidatus Paracaedimonas acanthamoebae</name>
    <dbReference type="NCBI Taxonomy" id="244581"/>
    <lineage>
        <taxon>Bacteria</taxon>
        <taxon>Pseudomonadati</taxon>
        <taxon>Pseudomonadota</taxon>
        <taxon>Alphaproteobacteria</taxon>
        <taxon>Holosporales</taxon>
        <taxon>Caedimonadaceae</taxon>
        <taxon>Candidatus Paracaedimonas</taxon>
    </lineage>
</organism>
<dbReference type="InterPro" id="IPR002363">
    <property type="entry name" value="Ribosomal_uL10_CS_bac"/>
</dbReference>
<dbReference type="NCBIfam" id="NF000955">
    <property type="entry name" value="PRK00099.1-1"/>
    <property type="match status" value="1"/>
</dbReference>
<sequence>MEKREKELFIASMRSALDQAGLVVITRQVGLTVGESQTLRRQMYEAGAQFRVTKNTLTRLAVKGTSYEVLLDHFKGPTALAYSTDPIAAARVAVKFANDNQKLEIVCGAMGDKFLSKADVQALATLPSLDELRGKIIGILQAPAGKLARVIQAPAGQLARVVSAYSEKG</sequence>
<name>A0A8J7PSB7_9PROT</name>
<evidence type="ECO:0000256" key="3">
    <source>
        <dbReference type="ARBA" id="ARBA00022980"/>
    </source>
</evidence>
<keyword evidence="3 6" id="KW-0689">Ribosomal protein</keyword>
<comment type="caution">
    <text evidence="7">The sequence shown here is derived from an EMBL/GenBank/DDBJ whole genome shotgun (WGS) entry which is preliminary data.</text>
</comment>
<dbReference type="EMBL" id="JAFKGL010000034">
    <property type="protein sequence ID" value="MBN9413697.1"/>
    <property type="molecule type" value="Genomic_DNA"/>
</dbReference>
<evidence type="ECO:0000256" key="2">
    <source>
        <dbReference type="ARBA" id="ARBA00008889"/>
    </source>
</evidence>